<accession>A0AA37WHH5</accession>
<dbReference type="Gene3D" id="3.20.20.80">
    <property type="entry name" value="Glycosidases"/>
    <property type="match status" value="1"/>
</dbReference>
<evidence type="ECO:0000313" key="3">
    <source>
        <dbReference type="Proteomes" id="UP001156666"/>
    </source>
</evidence>
<keyword evidence="3" id="KW-1185">Reference proteome</keyword>
<dbReference type="EMBL" id="BSOH01000023">
    <property type="protein sequence ID" value="GLR18810.1"/>
    <property type="molecule type" value="Genomic_DNA"/>
</dbReference>
<sequence length="681" mass="76458">MGSIFSSFAQSIDPSSIHGKVICGYQAWFNCPGDGSPIDRWFAWAYPSPAPGNVDIELYPEVSEYRPEDLFYNNFGNLGDGTPATFFSSYSESVTQLHFSWMEENGIDGVALQRFITQFDEPILTANRDSNAVRVARAAEEYGRVFYMMYDITELGADLFTTVTEDWEERMIKDLQITSSPQYLHQDGKPVICIWGIGFDHVYGTSEETAQLIEWFKNQGIYVIGGVPIEWRTGEIGSKPNFDTVYTKLDMVSPWTVGGFFDTVAADSYNDHYLEGDFAYCEANGLDYLPVMFAGISNHNWEVGASPQNQVPRLGGDFFWHQVKNIRNLGISSGYIAMFDEYNESTAIMNSADSYFSIPSNQYFLTLSADGVYHSPDFYLRLAGEISQHFRDGTIPPPTFTTSPHSAPFFFRTSMEPKYDAQPDWLNTFDEGIPPVNVAGPNGTGFPNLSLVNDQGHLGTTSLLIEGVDQSNQLSLVYFQVFDVDVTVEADTDLSYHIMPLNEGGRNVAIDLIMSDGSNLRDTDAVDQSGNGMHPGNPRGTIDEWTEIRSPIGQWISGKTIDRIVITYDYGPEERPFAAYVDDVRIENNLEVVTSVEEPIQSQQDFKIYPNPTNTGFLHFELSPTFKPSTCFIYNRLGQLVSSQNIQSYKGSISINHLKSDLYFIQLSDGQHTLSRKFIRL</sequence>
<organism evidence="2 3">
    <name type="scientific">Portibacter lacus</name>
    <dbReference type="NCBI Taxonomy" id="1099794"/>
    <lineage>
        <taxon>Bacteria</taxon>
        <taxon>Pseudomonadati</taxon>
        <taxon>Bacteroidota</taxon>
        <taxon>Saprospiria</taxon>
        <taxon>Saprospirales</taxon>
        <taxon>Haliscomenobacteraceae</taxon>
        <taxon>Portibacter</taxon>
    </lineage>
</organism>
<reference evidence="2" key="2">
    <citation type="submission" date="2023-01" db="EMBL/GenBank/DDBJ databases">
        <title>Draft genome sequence of Portibacter lacus strain NBRC 108769.</title>
        <authorList>
            <person name="Sun Q."/>
            <person name="Mori K."/>
        </authorList>
    </citation>
    <scope>NUCLEOTIDE SEQUENCE</scope>
    <source>
        <strain evidence="2">NBRC 108769</strain>
    </source>
</reference>
<reference evidence="2" key="1">
    <citation type="journal article" date="2014" name="Int. J. Syst. Evol. Microbiol.">
        <title>Complete genome sequence of Corynebacterium casei LMG S-19264T (=DSM 44701T), isolated from a smear-ripened cheese.</title>
        <authorList>
            <consortium name="US DOE Joint Genome Institute (JGI-PGF)"/>
            <person name="Walter F."/>
            <person name="Albersmeier A."/>
            <person name="Kalinowski J."/>
            <person name="Ruckert C."/>
        </authorList>
    </citation>
    <scope>NUCLEOTIDE SEQUENCE</scope>
    <source>
        <strain evidence="2">NBRC 108769</strain>
    </source>
</reference>
<protein>
    <recommendedName>
        <fullName evidence="1">Secretion system C-terminal sorting domain-containing protein</fullName>
    </recommendedName>
</protein>
<evidence type="ECO:0000259" key="1">
    <source>
        <dbReference type="Pfam" id="PF18962"/>
    </source>
</evidence>
<feature type="domain" description="Secretion system C-terminal sorting" evidence="1">
    <location>
        <begin position="608"/>
        <end position="679"/>
    </location>
</feature>
<evidence type="ECO:0000313" key="2">
    <source>
        <dbReference type="EMBL" id="GLR18810.1"/>
    </source>
</evidence>
<dbReference type="InterPro" id="IPR026444">
    <property type="entry name" value="Secre_tail"/>
</dbReference>
<name>A0AA37WHH5_9BACT</name>
<proteinExistence type="predicted"/>
<dbReference type="AlphaFoldDB" id="A0AA37WHH5"/>
<dbReference type="Pfam" id="PF18962">
    <property type="entry name" value="Por_Secre_tail"/>
    <property type="match status" value="1"/>
</dbReference>
<dbReference type="CDD" id="cd11576">
    <property type="entry name" value="GH99_GH71_like_2"/>
    <property type="match status" value="1"/>
</dbReference>
<dbReference type="Proteomes" id="UP001156666">
    <property type="component" value="Unassembled WGS sequence"/>
</dbReference>
<gene>
    <name evidence="2" type="ORF">GCM10007940_34260</name>
</gene>
<comment type="caution">
    <text evidence="2">The sequence shown here is derived from an EMBL/GenBank/DDBJ whole genome shotgun (WGS) entry which is preliminary data.</text>
</comment>
<dbReference type="NCBIfam" id="TIGR04183">
    <property type="entry name" value="Por_Secre_tail"/>
    <property type="match status" value="1"/>
</dbReference>